<accession>A0A7E4VA78</accession>
<name>A0A7E4VA78_PANRE</name>
<proteinExistence type="predicted"/>
<dbReference type="Proteomes" id="UP000492821">
    <property type="component" value="Unassembled WGS sequence"/>
</dbReference>
<dbReference type="WBParaSite" id="Pan_g18001.t1">
    <property type="protein sequence ID" value="Pan_g18001.t1"/>
    <property type="gene ID" value="Pan_g18001"/>
</dbReference>
<dbReference type="AlphaFoldDB" id="A0A7E4VA78"/>
<sequence length="89" mass="10220">MACFNGSNQPGEVVRQLVGCLMGKKKKKMVLQPRTHRGASPSRFVSFFLCLIRATERAATKELKKTDYQVVRLFTDEPLKFAVHMFDRE</sequence>
<organism evidence="1 2">
    <name type="scientific">Panagrellus redivivus</name>
    <name type="common">Microworm</name>
    <dbReference type="NCBI Taxonomy" id="6233"/>
    <lineage>
        <taxon>Eukaryota</taxon>
        <taxon>Metazoa</taxon>
        <taxon>Ecdysozoa</taxon>
        <taxon>Nematoda</taxon>
        <taxon>Chromadorea</taxon>
        <taxon>Rhabditida</taxon>
        <taxon>Tylenchina</taxon>
        <taxon>Panagrolaimomorpha</taxon>
        <taxon>Panagrolaimoidea</taxon>
        <taxon>Panagrolaimidae</taxon>
        <taxon>Panagrellus</taxon>
    </lineage>
</organism>
<reference evidence="1" key="1">
    <citation type="journal article" date="2013" name="Genetics">
        <title>The draft genome and transcriptome of Panagrellus redivivus are shaped by the harsh demands of a free-living lifestyle.</title>
        <authorList>
            <person name="Srinivasan J."/>
            <person name="Dillman A.R."/>
            <person name="Macchietto M.G."/>
            <person name="Heikkinen L."/>
            <person name="Lakso M."/>
            <person name="Fracchia K.M."/>
            <person name="Antoshechkin I."/>
            <person name="Mortazavi A."/>
            <person name="Wong G."/>
            <person name="Sternberg P.W."/>
        </authorList>
    </citation>
    <scope>NUCLEOTIDE SEQUENCE [LARGE SCALE GENOMIC DNA]</scope>
    <source>
        <strain evidence="1">MT8872</strain>
    </source>
</reference>
<protein>
    <submittedName>
        <fullName evidence="2">Uncharacterized protein</fullName>
    </submittedName>
</protein>
<keyword evidence="1" id="KW-1185">Reference proteome</keyword>
<evidence type="ECO:0000313" key="1">
    <source>
        <dbReference type="Proteomes" id="UP000492821"/>
    </source>
</evidence>
<reference evidence="2" key="2">
    <citation type="submission" date="2020-10" db="UniProtKB">
        <authorList>
            <consortium name="WormBaseParasite"/>
        </authorList>
    </citation>
    <scope>IDENTIFICATION</scope>
</reference>
<evidence type="ECO:0000313" key="2">
    <source>
        <dbReference type="WBParaSite" id="Pan_g18001.t1"/>
    </source>
</evidence>